<accession>A0A8J4RF11</accession>
<sequence>MPFVKSTKGWIQSSEEIRGMQGCTTKVLHLLPRKSRGMDRQKDDINELVFCFKIYGLLYVLDRDLMVLFFC</sequence>
<dbReference type="EMBL" id="JRKL02000366">
    <property type="protein sequence ID" value="KAF3972066.1"/>
    <property type="molecule type" value="Genomic_DNA"/>
</dbReference>
<name>A0A8J4RF11_9ROSI</name>
<protein>
    <submittedName>
        <fullName evidence="1">Uncharacterized protein</fullName>
    </submittedName>
</protein>
<dbReference type="AlphaFoldDB" id="A0A8J4RF11"/>
<reference evidence="1" key="1">
    <citation type="submission" date="2020-03" db="EMBL/GenBank/DDBJ databases">
        <title>Castanea mollissima Vanexum genome sequencing.</title>
        <authorList>
            <person name="Staton M."/>
        </authorList>
    </citation>
    <scope>NUCLEOTIDE SEQUENCE</scope>
    <source>
        <tissue evidence="1">Leaf</tissue>
    </source>
</reference>
<gene>
    <name evidence="1" type="ORF">CMV_004392</name>
</gene>
<comment type="caution">
    <text evidence="1">The sequence shown here is derived from an EMBL/GenBank/DDBJ whole genome shotgun (WGS) entry which is preliminary data.</text>
</comment>
<organism evidence="1 2">
    <name type="scientific">Castanea mollissima</name>
    <name type="common">Chinese chestnut</name>
    <dbReference type="NCBI Taxonomy" id="60419"/>
    <lineage>
        <taxon>Eukaryota</taxon>
        <taxon>Viridiplantae</taxon>
        <taxon>Streptophyta</taxon>
        <taxon>Embryophyta</taxon>
        <taxon>Tracheophyta</taxon>
        <taxon>Spermatophyta</taxon>
        <taxon>Magnoliopsida</taxon>
        <taxon>eudicotyledons</taxon>
        <taxon>Gunneridae</taxon>
        <taxon>Pentapetalae</taxon>
        <taxon>rosids</taxon>
        <taxon>fabids</taxon>
        <taxon>Fagales</taxon>
        <taxon>Fagaceae</taxon>
        <taxon>Castanea</taxon>
    </lineage>
</organism>
<evidence type="ECO:0000313" key="1">
    <source>
        <dbReference type="EMBL" id="KAF3972066.1"/>
    </source>
</evidence>
<dbReference type="Proteomes" id="UP000737018">
    <property type="component" value="Unassembled WGS sequence"/>
</dbReference>
<keyword evidence="2" id="KW-1185">Reference proteome</keyword>
<proteinExistence type="predicted"/>
<evidence type="ECO:0000313" key="2">
    <source>
        <dbReference type="Proteomes" id="UP000737018"/>
    </source>
</evidence>